<dbReference type="RefSeq" id="WP_198275291.1">
    <property type="nucleotide sequence ID" value="NZ_BAAAIF010000069.1"/>
</dbReference>
<accession>A0ABS0R3Q8</accession>
<sequence length="241" mass="26599">MIEDILRAARINVPVYTLEQRMEDERRLAERIKKATGSLGAAERRSAKRWLAPSSPELSVLLQDLTDAAAETTAIVSLKQRLMTDLQALCRRVLKGDGAADRLVEFAEAVRRTDAAGALAFGCLIYLAGNEDGARFWWRFAAGAEDSTAAYCLFLEGLLREEPTEAVHCYRALNAAAFVRGTPGEQLRHAHEASPPARLQAEVNEHIREVNVSAGIDGRVPIPEKYLEEVPAEHRAELVAR</sequence>
<gene>
    <name evidence="1" type="ORF">JBF12_02990</name>
</gene>
<dbReference type="Proteomes" id="UP000638849">
    <property type="component" value="Unassembled WGS sequence"/>
</dbReference>
<protein>
    <submittedName>
        <fullName evidence="1">Uncharacterized protein</fullName>
    </submittedName>
</protein>
<name>A0ABS0R3Q8_9ACTN</name>
<organism evidence="1 2">
    <name type="scientific">Streptomyces javensis</name>
    <dbReference type="NCBI Taxonomy" id="114698"/>
    <lineage>
        <taxon>Bacteria</taxon>
        <taxon>Bacillati</taxon>
        <taxon>Actinomycetota</taxon>
        <taxon>Actinomycetes</taxon>
        <taxon>Kitasatosporales</taxon>
        <taxon>Streptomycetaceae</taxon>
        <taxon>Streptomyces</taxon>
        <taxon>Streptomyces violaceusniger group</taxon>
    </lineage>
</organism>
<dbReference type="EMBL" id="JAEEAQ010000014">
    <property type="protein sequence ID" value="MBI0312014.1"/>
    <property type="molecule type" value="Genomic_DNA"/>
</dbReference>
<evidence type="ECO:0000313" key="2">
    <source>
        <dbReference type="Proteomes" id="UP000638849"/>
    </source>
</evidence>
<keyword evidence="2" id="KW-1185">Reference proteome</keyword>
<comment type="caution">
    <text evidence="1">The sequence shown here is derived from an EMBL/GenBank/DDBJ whole genome shotgun (WGS) entry which is preliminary data.</text>
</comment>
<reference evidence="1 2" key="1">
    <citation type="submission" date="2020-12" db="EMBL/GenBank/DDBJ databases">
        <authorList>
            <person name="Kusuma A.B."/>
            <person name="Nouioui I."/>
            <person name="Goodfellow M."/>
        </authorList>
    </citation>
    <scope>NUCLEOTIDE SEQUENCE [LARGE SCALE GENOMIC DNA]</scope>
    <source>
        <strain evidence="1 2">DSM 41764</strain>
    </source>
</reference>
<evidence type="ECO:0000313" key="1">
    <source>
        <dbReference type="EMBL" id="MBI0312014.1"/>
    </source>
</evidence>
<proteinExistence type="predicted"/>